<dbReference type="SUPFAM" id="SSF46689">
    <property type="entry name" value="Homeodomain-like"/>
    <property type="match status" value="1"/>
</dbReference>
<keyword evidence="2 4" id="KW-0238">DNA-binding</keyword>
<gene>
    <name evidence="7" type="ORF">OHJ16_12050</name>
</gene>
<keyword evidence="1" id="KW-0805">Transcription regulation</keyword>
<dbReference type="InterPro" id="IPR050109">
    <property type="entry name" value="HTH-type_TetR-like_transc_reg"/>
</dbReference>
<organism evidence="7 8">
    <name type="scientific">Actinomyces israelii</name>
    <dbReference type="NCBI Taxonomy" id="1659"/>
    <lineage>
        <taxon>Bacteria</taxon>
        <taxon>Bacillati</taxon>
        <taxon>Actinomycetota</taxon>
        <taxon>Actinomycetes</taxon>
        <taxon>Actinomycetales</taxon>
        <taxon>Actinomycetaceae</taxon>
        <taxon>Actinomyces</taxon>
    </lineage>
</organism>
<dbReference type="Pfam" id="PF00440">
    <property type="entry name" value="TetR_N"/>
    <property type="match status" value="1"/>
</dbReference>
<dbReference type="PROSITE" id="PS50977">
    <property type="entry name" value="HTH_TETR_2"/>
    <property type="match status" value="1"/>
</dbReference>
<evidence type="ECO:0000256" key="2">
    <source>
        <dbReference type="ARBA" id="ARBA00023125"/>
    </source>
</evidence>
<evidence type="ECO:0000256" key="3">
    <source>
        <dbReference type="ARBA" id="ARBA00023163"/>
    </source>
</evidence>
<evidence type="ECO:0000256" key="4">
    <source>
        <dbReference type="PROSITE-ProRule" id="PRU00335"/>
    </source>
</evidence>
<proteinExistence type="predicted"/>
<feature type="region of interest" description="Disordered" evidence="5">
    <location>
        <begin position="1"/>
        <end position="24"/>
    </location>
</feature>
<dbReference type="RefSeq" id="WP_043563411.1">
    <property type="nucleotide sequence ID" value="NZ_CAJPNG010000049.1"/>
</dbReference>
<keyword evidence="3" id="KW-0804">Transcription</keyword>
<dbReference type="InterPro" id="IPR009057">
    <property type="entry name" value="Homeodomain-like_sf"/>
</dbReference>
<reference evidence="7" key="1">
    <citation type="submission" date="2022-10" db="EMBL/GenBank/DDBJ databases">
        <title>Genome sequence of Actinomyces israelii ATCC 10048.</title>
        <authorList>
            <person name="Watt R.M."/>
            <person name="Tong W.M."/>
        </authorList>
    </citation>
    <scope>NUCLEOTIDE SEQUENCE</scope>
    <source>
        <strain evidence="7">ATCC 10048</strain>
    </source>
</reference>
<feature type="DNA-binding region" description="H-T-H motif" evidence="4">
    <location>
        <begin position="45"/>
        <end position="64"/>
    </location>
</feature>
<dbReference type="PANTHER" id="PTHR30055:SF234">
    <property type="entry name" value="HTH-TYPE TRANSCRIPTIONAL REGULATOR BETI"/>
    <property type="match status" value="1"/>
</dbReference>
<dbReference type="Proteomes" id="UP001072034">
    <property type="component" value="Unassembled WGS sequence"/>
</dbReference>
<evidence type="ECO:0000256" key="1">
    <source>
        <dbReference type="ARBA" id="ARBA00023015"/>
    </source>
</evidence>
<name>A0ABT4IAK1_9ACTO</name>
<dbReference type="Gene3D" id="1.10.357.10">
    <property type="entry name" value="Tetracycline Repressor, domain 2"/>
    <property type="match status" value="1"/>
</dbReference>
<dbReference type="EMBL" id="JAPTMY010000029">
    <property type="protein sequence ID" value="MCZ0858772.1"/>
    <property type="molecule type" value="Genomic_DNA"/>
</dbReference>
<feature type="domain" description="HTH tetR-type" evidence="6">
    <location>
        <begin position="22"/>
        <end position="82"/>
    </location>
</feature>
<evidence type="ECO:0000313" key="8">
    <source>
        <dbReference type="Proteomes" id="UP001072034"/>
    </source>
</evidence>
<evidence type="ECO:0000259" key="6">
    <source>
        <dbReference type="PROSITE" id="PS50977"/>
    </source>
</evidence>
<evidence type="ECO:0000256" key="5">
    <source>
        <dbReference type="SAM" id="MobiDB-lite"/>
    </source>
</evidence>
<evidence type="ECO:0000313" key="7">
    <source>
        <dbReference type="EMBL" id="MCZ0858772.1"/>
    </source>
</evidence>
<protein>
    <submittedName>
        <fullName evidence="7">TetR/AcrR family transcriptional regulator</fullName>
    </submittedName>
</protein>
<keyword evidence="8" id="KW-1185">Reference proteome</keyword>
<feature type="compositionally biased region" description="Basic residues" evidence="5">
    <location>
        <begin position="1"/>
        <end position="20"/>
    </location>
</feature>
<dbReference type="InterPro" id="IPR001647">
    <property type="entry name" value="HTH_TetR"/>
</dbReference>
<sequence>MSSRTAPKKPARAAGKRPRKRENTRARLVEAAADVIATKGIAATRIDDVVGEAGFTRGAFYSNYSSLQEVLTEAIVARANALMERVTAAVEAMEAPTMESLMEMLDSIRPEARAIHLLTSEYTLYRLRHPDSPQMAAGREELIARFSEIIEKVLARMGRRPAVSTTSLADVICLLYLDSVVNQPARSAGSAAAPPAQAPPSGAGTSTYEVIEAVLLGLSEPVEAPPGVGSPA</sequence>
<dbReference type="PANTHER" id="PTHR30055">
    <property type="entry name" value="HTH-TYPE TRANSCRIPTIONAL REGULATOR RUTR"/>
    <property type="match status" value="1"/>
</dbReference>
<accession>A0ABT4IAK1</accession>
<comment type="caution">
    <text evidence="7">The sequence shown here is derived from an EMBL/GenBank/DDBJ whole genome shotgun (WGS) entry which is preliminary data.</text>
</comment>